<dbReference type="PROSITE" id="PS00678">
    <property type="entry name" value="WD_REPEATS_1"/>
    <property type="match status" value="1"/>
</dbReference>
<accession>A0ABQ8FKP6</accession>
<comment type="caution">
    <text evidence="5">The sequence shown here is derived from an EMBL/GenBank/DDBJ whole genome shotgun (WGS) entry which is preliminary data.</text>
</comment>
<dbReference type="PANTHER" id="PTHR44099:SF4">
    <property type="entry name" value="RABCONNECTIN-3B, ISOFORM A"/>
    <property type="match status" value="1"/>
</dbReference>
<dbReference type="InterPro" id="IPR001680">
    <property type="entry name" value="WD40_rpt"/>
</dbReference>
<dbReference type="InterPro" id="IPR049916">
    <property type="entry name" value="WDR72-like"/>
</dbReference>
<reference evidence="5 6" key="1">
    <citation type="submission" date="2021-02" db="EMBL/GenBank/DDBJ databases">
        <title>Variation within the Batrachochytrium salamandrivorans European outbreak.</title>
        <authorList>
            <person name="Kelly M."/>
            <person name="Pasmans F."/>
            <person name="Shea T.P."/>
            <person name="Munoz J.F."/>
            <person name="Carranza S."/>
            <person name="Cuomo C.A."/>
            <person name="Martel A."/>
        </authorList>
    </citation>
    <scope>NUCLEOTIDE SEQUENCE [LARGE SCALE GENOMIC DNA]</scope>
    <source>
        <strain evidence="5 6">AMFP18/2</strain>
    </source>
</reference>
<evidence type="ECO:0000256" key="1">
    <source>
        <dbReference type="ARBA" id="ARBA00022574"/>
    </source>
</evidence>
<dbReference type="InterPro" id="IPR036322">
    <property type="entry name" value="WD40_repeat_dom_sf"/>
</dbReference>
<feature type="repeat" description="WD" evidence="3">
    <location>
        <begin position="527"/>
        <end position="573"/>
    </location>
</feature>
<dbReference type="SUPFAM" id="SSF50978">
    <property type="entry name" value="WD40 repeat-like"/>
    <property type="match status" value="1"/>
</dbReference>
<dbReference type="InterPro" id="IPR011047">
    <property type="entry name" value="Quinoprotein_ADH-like_sf"/>
</dbReference>
<feature type="compositionally biased region" description="Low complexity" evidence="4">
    <location>
        <begin position="793"/>
        <end position="807"/>
    </location>
</feature>
<dbReference type="SUPFAM" id="SSF50998">
    <property type="entry name" value="Quinoprotein alcohol dehydrogenase-like"/>
    <property type="match status" value="2"/>
</dbReference>
<dbReference type="InterPro" id="IPR016024">
    <property type="entry name" value="ARM-type_fold"/>
</dbReference>
<evidence type="ECO:0000313" key="6">
    <source>
        <dbReference type="Proteomes" id="UP001648503"/>
    </source>
</evidence>
<evidence type="ECO:0000256" key="4">
    <source>
        <dbReference type="SAM" id="MobiDB-lite"/>
    </source>
</evidence>
<evidence type="ECO:0000256" key="3">
    <source>
        <dbReference type="PROSITE-ProRule" id="PRU00221"/>
    </source>
</evidence>
<dbReference type="Proteomes" id="UP001648503">
    <property type="component" value="Unassembled WGS sequence"/>
</dbReference>
<feature type="region of interest" description="Disordered" evidence="4">
    <location>
        <begin position="1080"/>
        <end position="1106"/>
    </location>
</feature>
<keyword evidence="6" id="KW-1185">Reference proteome</keyword>
<name>A0ABQ8FKP6_9FUNG</name>
<dbReference type="SMART" id="SM00320">
    <property type="entry name" value="WD40"/>
    <property type="match status" value="7"/>
</dbReference>
<feature type="compositionally biased region" description="Low complexity" evidence="4">
    <location>
        <begin position="1096"/>
        <end position="1106"/>
    </location>
</feature>
<dbReference type="Pfam" id="PF00400">
    <property type="entry name" value="WD40"/>
    <property type="match status" value="4"/>
</dbReference>
<gene>
    <name evidence="5" type="ORF">BASA50_002582</name>
</gene>
<dbReference type="EMBL" id="JAFCIX010000051">
    <property type="protein sequence ID" value="KAH6599992.1"/>
    <property type="molecule type" value="Genomic_DNA"/>
</dbReference>
<dbReference type="PANTHER" id="PTHR44099">
    <property type="entry name" value="RABCONNECTIN-3B, ISOFORM A"/>
    <property type="match status" value="1"/>
</dbReference>
<dbReference type="InterPro" id="IPR015943">
    <property type="entry name" value="WD40/YVTN_repeat-like_dom_sf"/>
</dbReference>
<protein>
    <submittedName>
        <fullName evidence="5">Uncharacterized protein</fullName>
    </submittedName>
</protein>
<organism evidence="5 6">
    <name type="scientific">Batrachochytrium salamandrivorans</name>
    <dbReference type="NCBI Taxonomy" id="1357716"/>
    <lineage>
        <taxon>Eukaryota</taxon>
        <taxon>Fungi</taxon>
        <taxon>Fungi incertae sedis</taxon>
        <taxon>Chytridiomycota</taxon>
        <taxon>Chytridiomycota incertae sedis</taxon>
        <taxon>Chytridiomycetes</taxon>
        <taxon>Rhizophydiales</taxon>
        <taxon>Rhizophydiales incertae sedis</taxon>
        <taxon>Batrachochytrium</taxon>
    </lineage>
</organism>
<sequence>MSSLVVPIACWQTPPQAELTCVVATDDGQYVVSGSKCGTIIIYTFGSEESKFHQQLSPRSVSIGHSDSITVLQLCRIEIDAIAAQQNIVISGSRDGEIAMWSLDDGRCLQCNPTAMTVQPTSIQMSSSRKYLFCQGIGSVITILDASTLEVVKKFTIYPEQWVSAMSVYPTESKGIEQVLVVTFDGWLHQLMFNQDTMKITTDSNPQQLHTNTKNAAFDLQHNRFDKNVLGILHPKSCTVFRLNKSASKTLVQIQCPETRRSFSGFKFLSARSLAIWTTGGTAYLYYLGPSSDVSISPCSDVTSDAIVLASDGFFAIHVKQMEIGLNDYHGYTSATCIGILKSGNDPDIHSMPVTVCIVPLNPSVAQSHMTLLRFQMQPHNTFHLSQTYFWASLFGFNVCDIHLPPPSLEKSVTAVANPSTLANIPLIFVPHSDHSFEDIWPVKHMSGTRATSATLILRKHVVLGHEDGSIVVAPASVPIFSHVYDHNVYHHDHRCYDLPRHNDESHANGDYIPHSHDVSDSLICILKGHRSAVTALFVPHFRTDGIRERLLSGSRDGIVKLWNVSSGELLGSFVCHSMPVISFTPMPVDAGPRYKAAVISVALDHSISVIDVDDGVCQYKFSGHQSAIEALYVRPLDDVFVVECVDGTLYVWQTKTGHLDRVVTGALAHEIISGCEIKAQCRQSLHPYMSANVRRTLLVYPVSASSEIVPTMLVYQVNIKRLLDDIANGEQVLTPVLPRKDDTISSPFSETATVDSAIYSQARAKGQALKRLFSRKKSTVFKENGPRDSKASVSSDVSPPDSPFLSRSLSGRPLSLVRGAIPDSVMTHAVLSALLSWDLDPVSDRLCTDKFDLYPPSSSTTVGFRGANGFLSFPVPSRMGLKASILNGWSMSGAASASRLITIMSLCKSVLSSTESEEEVGQILTQYGVTLPTLVGSSYCLPSLPFLAKYWQDTFSNVQESSRMIFQSTIESMSDSAKASTISYWQPYLPSVCKTMSKMNMRATLILGIMGSNQTSPLNSRVYKDLAESLDLSIREESKVTFRLIAIEIMGRAFATWEPHINGSSVLRCLINQTGLVATQSNPPPGSNGGQLAMSTTTSSPLPLSSRATGSPLTIGTSAIQGGGQQTSALTPALMLMARQAIVNIASVNAGLFISTLTFDLVHARHAAERGGGLRLLGMFITKKPTILYPYLTSIVDAMVKTLDPNTPHLREALQQIVTVNFAELVRTYPSVAFHASTQRLAVGGSADGFVIVHDLRTATKAYVLRGHTRPVHAVSFSADGKLVATFSIYESCVKIWQLHTGFLGAFVDAWSGASASIHGGSLGGNGGGGIGGAIDSSSRGVSASTAILGGGVGNGSTIGSGVSTIGVGNVKCFRSFNVGPTVEQVSVLNAIRDVKFVWMGDRAVKICSLSNFEFTFNV</sequence>
<dbReference type="SUPFAM" id="SSF48371">
    <property type="entry name" value="ARM repeat"/>
    <property type="match status" value="1"/>
</dbReference>
<dbReference type="PROSITE" id="PS50082">
    <property type="entry name" value="WD_REPEATS_2"/>
    <property type="match status" value="3"/>
</dbReference>
<proteinExistence type="predicted"/>
<feature type="repeat" description="WD" evidence="3">
    <location>
        <begin position="622"/>
        <end position="663"/>
    </location>
</feature>
<dbReference type="InterPro" id="IPR019775">
    <property type="entry name" value="WD40_repeat_CS"/>
</dbReference>
<feature type="region of interest" description="Disordered" evidence="4">
    <location>
        <begin position="781"/>
        <end position="807"/>
    </location>
</feature>
<evidence type="ECO:0000256" key="2">
    <source>
        <dbReference type="ARBA" id="ARBA00022737"/>
    </source>
</evidence>
<dbReference type="Gene3D" id="2.130.10.10">
    <property type="entry name" value="YVTN repeat-like/Quinoprotein amine dehydrogenase"/>
    <property type="match status" value="3"/>
</dbReference>
<keyword evidence="1 3" id="KW-0853">WD repeat</keyword>
<feature type="repeat" description="WD" evidence="3">
    <location>
        <begin position="87"/>
        <end position="111"/>
    </location>
</feature>
<keyword evidence="2" id="KW-0677">Repeat</keyword>
<evidence type="ECO:0000313" key="5">
    <source>
        <dbReference type="EMBL" id="KAH6599992.1"/>
    </source>
</evidence>